<evidence type="ECO:0000256" key="10">
    <source>
        <dbReference type="ARBA" id="ARBA00022989"/>
    </source>
</evidence>
<evidence type="ECO:0000256" key="5">
    <source>
        <dbReference type="ARBA" id="ARBA00012452"/>
    </source>
</evidence>
<protein>
    <recommendedName>
        <fullName evidence="15">Microsomal glutathione S-transferase 1</fullName>
        <ecNumber evidence="5">2.5.1.18</ecNumber>
    </recommendedName>
</protein>
<dbReference type="AlphaFoldDB" id="A0A9W7BN67"/>
<evidence type="ECO:0000256" key="12">
    <source>
        <dbReference type="ARBA" id="ARBA00023128"/>
    </source>
</evidence>
<evidence type="ECO:0000256" key="14">
    <source>
        <dbReference type="ARBA" id="ARBA00038540"/>
    </source>
</evidence>
<accession>A0A9W7BN67</accession>
<comment type="subunit">
    <text evidence="14">Homotrimer; The trimer binds only one molecule of glutathione.</text>
</comment>
<dbReference type="GO" id="GO:0005741">
    <property type="term" value="C:mitochondrial outer membrane"/>
    <property type="evidence" value="ECO:0007669"/>
    <property type="project" value="UniProtKB-SubCell"/>
</dbReference>
<dbReference type="PANTHER" id="PTHR10689:SF6">
    <property type="entry name" value="MICROSOMAL GLUTATHIONE S-TRANSFERASE 1"/>
    <property type="match status" value="1"/>
</dbReference>
<dbReference type="InterPro" id="IPR023352">
    <property type="entry name" value="MAPEG-like_dom_sf"/>
</dbReference>
<keyword evidence="9" id="KW-0256">Endoplasmic reticulum</keyword>
<dbReference type="InterPro" id="IPR001129">
    <property type="entry name" value="Membr-assoc_MAPEG"/>
</dbReference>
<keyword evidence="10 17" id="KW-1133">Transmembrane helix</keyword>
<dbReference type="Gene3D" id="1.20.120.550">
    <property type="entry name" value="Membrane associated eicosanoid/glutathione metabolism-like domain"/>
    <property type="match status" value="1"/>
</dbReference>
<evidence type="ECO:0000256" key="2">
    <source>
        <dbReference type="ARBA" id="ARBA00004294"/>
    </source>
</evidence>
<reference evidence="19" key="1">
    <citation type="journal article" date="2023" name="Commun. Biol.">
        <title>Genome analysis of Parmales, the sister group of diatoms, reveals the evolutionary specialization of diatoms from phago-mixotrophs to photoautotrophs.</title>
        <authorList>
            <person name="Ban H."/>
            <person name="Sato S."/>
            <person name="Yoshikawa S."/>
            <person name="Yamada K."/>
            <person name="Nakamura Y."/>
            <person name="Ichinomiya M."/>
            <person name="Sato N."/>
            <person name="Blanc-Mathieu R."/>
            <person name="Endo H."/>
            <person name="Kuwata A."/>
            <person name="Ogata H."/>
        </authorList>
    </citation>
    <scope>NUCLEOTIDE SEQUENCE [LARGE SCALE GENOMIC DNA]</scope>
</reference>
<comment type="caution">
    <text evidence="18">The sequence shown here is derived from an EMBL/GenBank/DDBJ whole genome shotgun (WGS) entry which is preliminary data.</text>
</comment>
<feature type="transmembrane region" description="Helical" evidence="17">
    <location>
        <begin position="23"/>
        <end position="46"/>
    </location>
</feature>
<gene>
    <name evidence="18" type="ORF">TL16_g11403</name>
</gene>
<comment type="function">
    <text evidence="1">Conjugation of reduced glutathione to a wide number of exogenous and endogenous hydrophobic electrophiles.</text>
</comment>
<evidence type="ECO:0000256" key="3">
    <source>
        <dbReference type="ARBA" id="ARBA00004477"/>
    </source>
</evidence>
<dbReference type="GO" id="GO:0005789">
    <property type="term" value="C:endoplasmic reticulum membrane"/>
    <property type="evidence" value="ECO:0007669"/>
    <property type="project" value="UniProtKB-SubCell"/>
</dbReference>
<evidence type="ECO:0000256" key="15">
    <source>
        <dbReference type="ARBA" id="ARBA00039397"/>
    </source>
</evidence>
<dbReference type="EC" id="2.5.1.18" evidence="5"/>
<evidence type="ECO:0000256" key="13">
    <source>
        <dbReference type="ARBA" id="ARBA00023136"/>
    </source>
</evidence>
<dbReference type="Proteomes" id="UP001162640">
    <property type="component" value="Unassembled WGS sequence"/>
</dbReference>
<comment type="similarity">
    <text evidence="4">Belongs to the MAPEG family.</text>
</comment>
<sequence length="186" mass="20306">MLMNNLHKTLPKNKSPKSINTKMMTTIAVDMTALKVAMASTFVLLLKMNYSNMMTGKYRISAGGRPPEDVKLFPKSGAQDFSGDSKVFNNPEKEKHVKQKLTRALRIVANDLENIPIGLIVMWGSLVCCYNVNAHIACSAGFALGRVGHTISYELELQPHRAWGWGLGIVSSSLLAANGVIGAFLL</sequence>
<name>A0A9W7BN67_9STRA</name>
<evidence type="ECO:0000256" key="16">
    <source>
        <dbReference type="ARBA" id="ARBA00049385"/>
    </source>
</evidence>
<keyword evidence="6" id="KW-0808">Transferase</keyword>
<dbReference type="PANTHER" id="PTHR10689">
    <property type="entry name" value="MICROSOMAL GLUTATHIONE S-TRANSFERASE 1"/>
    <property type="match status" value="1"/>
</dbReference>
<dbReference type="GO" id="GO:0004364">
    <property type="term" value="F:glutathione transferase activity"/>
    <property type="evidence" value="ECO:0007669"/>
    <property type="project" value="UniProtKB-EC"/>
</dbReference>
<proteinExistence type="inferred from homology"/>
<dbReference type="EMBL" id="BLQM01000426">
    <property type="protein sequence ID" value="GMH89260.1"/>
    <property type="molecule type" value="Genomic_DNA"/>
</dbReference>
<evidence type="ECO:0000256" key="8">
    <source>
        <dbReference type="ARBA" id="ARBA00022787"/>
    </source>
</evidence>
<evidence type="ECO:0000256" key="9">
    <source>
        <dbReference type="ARBA" id="ARBA00022824"/>
    </source>
</evidence>
<evidence type="ECO:0000256" key="11">
    <source>
        <dbReference type="ARBA" id="ARBA00022990"/>
    </source>
</evidence>
<keyword evidence="8" id="KW-1000">Mitochondrion outer membrane</keyword>
<dbReference type="Pfam" id="PF01124">
    <property type="entry name" value="MAPEG"/>
    <property type="match status" value="1"/>
</dbReference>
<feature type="transmembrane region" description="Helical" evidence="17">
    <location>
        <begin position="162"/>
        <end position="185"/>
    </location>
</feature>
<keyword evidence="12" id="KW-0496">Mitochondrion</keyword>
<organism evidence="18 19">
    <name type="scientific">Triparma laevis f. inornata</name>
    <dbReference type="NCBI Taxonomy" id="1714386"/>
    <lineage>
        <taxon>Eukaryota</taxon>
        <taxon>Sar</taxon>
        <taxon>Stramenopiles</taxon>
        <taxon>Ochrophyta</taxon>
        <taxon>Bolidophyceae</taxon>
        <taxon>Parmales</taxon>
        <taxon>Triparmaceae</taxon>
        <taxon>Triparma</taxon>
    </lineage>
</organism>
<evidence type="ECO:0000256" key="4">
    <source>
        <dbReference type="ARBA" id="ARBA00010459"/>
    </source>
</evidence>
<keyword evidence="13 17" id="KW-0472">Membrane</keyword>
<evidence type="ECO:0000313" key="19">
    <source>
        <dbReference type="Proteomes" id="UP001162640"/>
    </source>
</evidence>
<evidence type="ECO:0000313" key="18">
    <source>
        <dbReference type="EMBL" id="GMH89260.1"/>
    </source>
</evidence>
<keyword evidence="11" id="KW-0007">Acetylation</keyword>
<evidence type="ECO:0000256" key="1">
    <source>
        <dbReference type="ARBA" id="ARBA00003701"/>
    </source>
</evidence>
<dbReference type="InterPro" id="IPR040162">
    <property type="entry name" value="MGST1-like"/>
</dbReference>
<evidence type="ECO:0000256" key="6">
    <source>
        <dbReference type="ARBA" id="ARBA00022679"/>
    </source>
</evidence>
<dbReference type="SUPFAM" id="SSF161084">
    <property type="entry name" value="MAPEG domain-like"/>
    <property type="match status" value="1"/>
</dbReference>
<evidence type="ECO:0000256" key="7">
    <source>
        <dbReference type="ARBA" id="ARBA00022692"/>
    </source>
</evidence>
<comment type="subcellular location">
    <subcellularLocation>
        <location evidence="3">Endoplasmic reticulum membrane</location>
        <topology evidence="3">Multi-pass membrane protein</topology>
    </subcellularLocation>
    <subcellularLocation>
        <location evidence="2">Mitochondrion outer membrane</location>
    </subcellularLocation>
</comment>
<keyword evidence="7 17" id="KW-0812">Transmembrane</keyword>
<evidence type="ECO:0000256" key="17">
    <source>
        <dbReference type="SAM" id="Phobius"/>
    </source>
</evidence>
<comment type="catalytic activity">
    <reaction evidence="16">
        <text>RX + glutathione = an S-substituted glutathione + a halide anion + H(+)</text>
        <dbReference type="Rhea" id="RHEA:16437"/>
        <dbReference type="ChEBI" id="CHEBI:15378"/>
        <dbReference type="ChEBI" id="CHEBI:16042"/>
        <dbReference type="ChEBI" id="CHEBI:17792"/>
        <dbReference type="ChEBI" id="CHEBI:57925"/>
        <dbReference type="ChEBI" id="CHEBI:90779"/>
        <dbReference type="EC" id="2.5.1.18"/>
    </reaction>
    <physiologicalReaction direction="left-to-right" evidence="16">
        <dbReference type="Rhea" id="RHEA:16438"/>
    </physiologicalReaction>
</comment>